<dbReference type="PANTHER" id="PTHR36836">
    <property type="entry name" value="COLANIC ACID BIOSYNTHESIS PROTEIN WCAK"/>
    <property type="match status" value="1"/>
</dbReference>
<dbReference type="Proteomes" id="UP000055060">
    <property type="component" value="Unassembled WGS sequence"/>
</dbReference>
<sequence length="414" mass="46951">MTLKQRLAGWLLEFYTLILRVLRRADRNWARPDSVMLLPPTSPGSLGDQAIMRASVGEFLAQGVRRIVVVSYQEDDDWRYLAAPQVELLPMQDYFAYSAWRMRFRFAYLASRQRHFYFYGTDQMDGFYHEAYLLKQLDLLRLAAKTGTPGTIVGFSYNKKPTPKAVQAVQDLPANVSLCVRDPISLKRVARHIHRRLELTADAAFLLRPAKDSPTLAELRTWMQKQRADGRVLVGVNLNYLFLNQVANFSVDELVRTYRAALAEMQARHGNLSFLLLPHDARGEVSDFALAGALLASLPEADRPRFACLPDAIQADEIKSVCGELEIVLSARMHVAIACLGMGTPVACMTYQDKFEGLYEHFGLPEMTISPERALQPGEFAGFFLPLVQRRSELRALIQRELPRVIELSRANFQ</sequence>
<gene>
    <name evidence="2" type="ORF">LARV_01217</name>
</gene>
<keyword evidence="3" id="KW-1185">Reference proteome</keyword>
<dbReference type="Pfam" id="PF04230">
    <property type="entry name" value="PS_pyruv_trans"/>
    <property type="match status" value="1"/>
</dbReference>
<feature type="domain" description="Polysaccharide pyruvyl transferase" evidence="1">
    <location>
        <begin position="46"/>
        <end position="352"/>
    </location>
</feature>
<protein>
    <submittedName>
        <fullName evidence="2">Uncharacterized conserved protein</fullName>
    </submittedName>
</protein>
<dbReference type="AlphaFoldDB" id="A0A0S7B819"/>
<organism evidence="2">
    <name type="scientific">Longilinea arvoryzae</name>
    <dbReference type="NCBI Taxonomy" id="360412"/>
    <lineage>
        <taxon>Bacteria</taxon>
        <taxon>Bacillati</taxon>
        <taxon>Chloroflexota</taxon>
        <taxon>Anaerolineae</taxon>
        <taxon>Anaerolineales</taxon>
        <taxon>Anaerolineaceae</taxon>
        <taxon>Longilinea</taxon>
    </lineage>
</organism>
<proteinExistence type="predicted"/>
<name>A0A0S7B819_9CHLR</name>
<dbReference type="EMBL" id="DF967972">
    <property type="protein sequence ID" value="GAP13463.1"/>
    <property type="molecule type" value="Genomic_DNA"/>
</dbReference>
<reference evidence="2" key="1">
    <citation type="submission" date="2015-07" db="EMBL/GenBank/DDBJ databases">
        <title>Draft Genome Sequences of Anaerolinea thermolimosa IMO-1, Bellilinea caldifistulae GOMI-1, Leptolinea tardivitalis YMTK-2, Levilinea saccharolytica KIBI-1,Longilinea arvoryzae KOME-1, Previously Described as Members of the Anaerolineaceae (Chloroflexi).</title>
        <authorList>
            <person name="Sekiguchi Y."/>
            <person name="Ohashi A."/>
            <person name="Matsuura N."/>
            <person name="Tourlousse M.D."/>
        </authorList>
    </citation>
    <scope>NUCLEOTIDE SEQUENCE [LARGE SCALE GENOMIC DNA]</scope>
    <source>
        <strain evidence="2">KOME-1</strain>
    </source>
</reference>
<dbReference type="PANTHER" id="PTHR36836:SF1">
    <property type="entry name" value="COLANIC ACID BIOSYNTHESIS PROTEIN WCAK"/>
    <property type="match status" value="1"/>
</dbReference>
<accession>A0A0S7B819</accession>
<evidence type="ECO:0000313" key="3">
    <source>
        <dbReference type="Proteomes" id="UP000055060"/>
    </source>
</evidence>
<dbReference type="InterPro" id="IPR007345">
    <property type="entry name" value="Polysacch_pyruvyl_Trfase"/>
</dbReference>
<evidence type="ECO:0000313" key="2">
    <source>
        <dbReference type="EMBL" id="GAP13463.1"/>
    </source>
</evidence>
<dbReference type="STRING" id="360412.LARV_01217"/>
<evidence type="ECO:0000259" key="1">
    <source>
        <dbReference type="Pfam" id="PF04230"/>
    </source>
</evidence>
<dbReference type="RefSeq" id="WP_075072797.1">
    <property type="nucleotide sequence ID" value="NZ_DF967972.1"/>
</dbReference>